<evidence type="ECO:0000313" key="2">
    <source>
        <dbReference type="EMBL" id="UQC84522.1"/>
    </source>
</evidence>
<dbReference type="AlphaFoldDB" id="A0A9Q8SVV5"/>
<keyword evidence="3" id="KW-1185">Reference proteome</keyword>
<organism evidence="2 3">
    <name type="scientific">Colletotrichum lupini</name>
    <dbReference type="NCBI Taxonomy" id="145971"/>
    <lineage>
        <taxon>Eukaryota</taxon>
        <taxon>Fungi</taxon>
        <taxon>Dikarya</taxon>
        <taxon>Ascomycota</taxon>
        <taxon>Pezizomycotina</taxon>
        <taxon>Sordariomycetes</taxon>
        <taxon>Hypocreomycetidae</taxon>
        <taxon>Glomerellales</taxon>
        <taxon>Glomerellaceae</taxon>
        <taxon>Colletotrichum</taxon>
        <taxon>Colletotrichum acutatum species complex</taxon>
    </lineage>
</organism>
<dbReference type="RefSeq" id="XP_049146139.1">
    <property type="nucleotide sequence ID" value="XM_049288995.1"/>
</dbReference>
<accession>A0A9Q8SVV5</accession>
<dbReference type="Proteomes" id="UP000830671">
    <property type="component" value="Chromosome 5"/>
</dbReference>
<evidence type="ECO:0000256" key="1">
    <source>
        <dbReference type="SAM" id="MobiDB-lite"/>
    </source>
</evidence>
<feature type="compositionally biased region" description="Basic and acidic residues" evidence="1">
    <location>
        <begin position="634"/>
        <end position="649"/>
    </location>
</feature>
<evidence type="ECO:0000313" key="3">
    <source>
        <dbReference type="Proteomes" id="UP000830671"/>
    </source>
</evidence>
<feature type="compositionally biased region" description="Basic and acidic residues" evidence="1">
    <location>
        <begin position="673"/>
        <end position="682"/>
    </location>
</feature>
<dbReference type="EMBL" id="CP019477">
    <property type="protein sequence ID" value="UQC84522.1"/>
    <property type="molecule type" value="Genomic_DNA"/>
</dbReference>
<feature type="region of interest" description="Disordered" evidence="1">
    <location>
        <begin position="634"/>
        <end position="682"/>
    </location>
</feature>
<sequence length="827" mass="92816">MAESHLLRTEEIIEVMRHINKSPPSTLLIGIACMRPTLEYLWLCLDILPFSPPPIHRKHGWPASLGLQRLLLQPTSTHPDSPVWLLPSSVATSQLDWLSTDLEGGSRSHRAAGLVDFQKLQKYSGQQCVGGRDYKNTTFCFRDTPCVYSPRSAVAARTTSNSHMRVGDAHRVSLCPVGQRANGSWRPQCFHHHTAISPRCARALSEISHHLDVTAAVGACQVRHLQGRFRTQHGSLEDSLVETLTRPERGIVFAPKSSTAADVDHQQVYRRRSERPSVLWNVASLSPIRRIIRMTLLISANAVSQRTLRAEMPRYPRSLSNALESQSTRCEFGRNLADNVKEGYLRIETRLAEYGKHQMPSTMLLHGYWEEDTISEPQATGHSSPANRLRHTVTSTGREAYVDVKMMQVSFDSPAPPTSEALSRPAAALRPAFNDWKLASCLPFTSVPWTLRESAHISKIPTSRPARPNPLVMSLRKIISLLLHTAAGQQMTDSISMFGVLVLESHTGRSGTKKRTSRGPGQRRATLDTRAHSSACVEADLLDGVENSHRHDIRSKRHVPESRHRQVDVAYDEPPVHVSHSRAGKAEHGSDTLAAHAKNGHEKLLFQPTRTRKTPCNSDLLAPCRLVEACSNNDKRQEQEMEALGRSDPRSTPARRSRHLRGGGGILRRLRRKCDETSGDRDPPRRFILLETALQSITLLHRPLTLTRCYSMHPPTLRIPSKKASYASEPTEVKLDAEVERGNDPLGHSAPGGDAQQIPKICPIRLHDLTFGWLRQSSEVYRDTAEGHIVSLRRREWDHGLFLRLGRDFGYRQGITSRDRWTRESEK</sequence>
<dbReference type="KEGG" id="clup:CLUP02_10019"/>
<gene>
    <name evidence="2" type="ORF">CLUP02_10019</name>
</gene>
<reference evidence="2" key="1">
    <citation type="journal article" date="2021" name="Mol. Plant Microbe Interact.">
        <title>Complete Genome Sequence of the Plant-Pathogenic Fungus Colletotrichum lupini.</title>
        <authorList>
            <person name="Baroncelli R."/>
            <person name="Pensec F."/>
            <person name="Da Lio D."/>
            <person name="Boufleur T."/>
            <person name="Vicente I."/>
            <person name="Sarrocco S."/>
            <person name="Picot A."/>
            <person name="Baraldi E."/>
            <person name="Sukno S."/>
            <person name="Thon M."/>
            <person name="Le Floch G."/>
        </authorList>
    </citation>
    <scope>NUCLEOTIDE SEQUENCE</scope>
    <source>
        <strain evidence="2">IMI 504893</strain>
    </source>
</reference>
<name>A0A9Q8SVV5_9PEZI</name>
<protein>
    <submittedName>
        <fullName evidence="2">Uncharacterized protein</fullName>
    </submittedName>
</protein>
<dbReference type="GeneID" id="73344005"/>
<proteinExistence type="predicted"/>